<dbReference type="Pfam" id="PF09834">
    <property type="entry name" value="DUF2061"/>
    <property type="match status" value="2"/>
</dbReference>
<sequence>MREQPERPIFGPEDPRLDPPNPPEIRPARSIAKAISWRAVGTLDTLLLSFVILSFLGPLFGLDEVSASDRAKTAASIALTEVATKLTLYFLHERLWSRLQWDRDLDEEGHHRDGRRRSATKTATYRVLASLDTMVLGLIFTGNLATAISIGGLEVFTKLALYFFHERSWARIRWGIIAGGA</sequence>
<protein>
    <recommendedName>
        <fullName evidence="3">DUF2061 domain-containing protein</fullName>
    </recommendedName>
</protein>
<dbReference type="InterPro" id="IPR018638">
    <property type="entry name" value="DUF2061_membrane"/>
</dbReference>
<evidence type="ECO:0000256" key="1">
    <source>
        <dbReference type="SAM" id="MobiDB-lite"/>
    </source>
</evidence>
<keyword evidence="2" id="KW-1133">Transmembrane helix</keyword>
<reference evidence="4" key="1">
    <citation type="submission" date="2018-05" db="EMBL/GenBank/DDBJ databases">
        <authorList>
            <person name="Lanie J.A."/>
            <person name="Ng W.-L."/>
            <person name="Kazmierczak K.M."/>
            <person name="Andrzejewski T.M."/>
            <person name="Davidsen T.M."/>
            <person name="Wayne K.J."/>
            <person name="Tettelin H."/>
            <person name="Glass J.I."/>
            <person name="Rusch D."/>
            <person name="Podicherti R."/>
            <person name="Tsui H.-C.T."/>
            <person name="Winkler M.E."/>
        </authorList>
    </citation>
    <scope>NUCLEOTIDE SEQUENCE</scope>
</reference>
<feature type="domain" description="DUF2061" evidence="3">
    <location>
        <begin position="120"/>
        <end position="170"/>
    </location>
</feature>
<feature type="transmembrane region" description="Helical" evidence="2">
    <location>
        <begin position="39"/>
        <end position="61"/>
    </location>
</feature>
<feature type="domain" description="DUF2061" evidence="3">
    <location>
        <begin position="69"/>
        <end position="97"/>
    </location>
</feature>
<keyword evidence="2" id="KW-0812">Transmembrane</keyword>
<proteinExistence type="predicted"/>
<name>A0A381R797_9ZZZZ</name>
<organism evidence="4">
    <name type="scientific">marine metagenome</name>
    <dbReference type="NCBI Taxonomy" id="408172"/>
    <lineage>
        <taxon>unclassified sequences</taxon>
        <taxon>metagenomes</taxon>
        <taxon>ecological metagenomes</taxon>
    </lineage>
</organism>
<dbReference type="AlphaFoldDB" id="A0A381R797"/>
<gene>
    <name evidence="4" type="ORF">METZ01_LOCUS39928</name>
</gene>
<keyword evidence="2" id="KW-0472">Membrane</keyword>
<dbReference type="EMBL" id="UINC01001707">
    <property type="protein sequence ID" value="SUZ87074.1"/>
    <property type="molecule type" value="Genomic_DNA"/>
</dbReference>
<accession>A0A381R797</accession>
<feature type="region of interest" description="Disordered" evidence="1">
    <location>
        <begin position="1"/>
        <end position="24"/>
    </location>
</feature>
<evidence type="ECO:0000313" key="4">
    <source>
        <dbReference type="EMBL" id="SUZ87074.1"/>
    </source>
</evidence>
<evidence type="ECO:0000256" key="2">
    <source>
        <dbReference type="SAM" id="Phobius"/>
    </source>
</evidence>
<evidence type="ECO:0000259" key="3">
    <source>
        <dbReference type="Pfam" id="PF09834"/>
    </source>
</evidence>